<proteinExistence type="predicted"/>
<dbReference type="Proteomes" id="UP000255239">
    <property type="component" value="Unassembled WGS sequence"/>
</dbReference>
<gene>
    <name evidence="1" type="ORF">NCTC11679_06360</name>
</gene>
<sequence>MGISVTQLDWGVGATGIASIDPRSHQLSDARNNFTSRTWVNLFRKWTAELSCHAKNEVDTQATGLSTYYNAVNVEVQDAWKDFTPADISSGLLTQTKGRRRCVHLGPITPSDILAGRAVSFQFSGLPSAWCTRHFRT</sequence>
<reference evidence="1 2" key="1">
    <citation type="submission" date="2018-06" db="EMBL/GenBank/DDBJ databases">
        <authorList>
            <consortium name="Pathogen Informatics"/>
            <person name="Doyle S."/>
        </authorList>
    </citation>
    <scope>NUCLEOTIDE SEQUENCE [LARGE SCALE GENOMIC DNA]</scope>
    <source>
        <strain evidence="1 2">NCTC11679</strain>
    </source>
</reference>
<evidence type="ECO:0000313" key="2">
    <source>
        <dbReference type="Proteomes" id="UP000255239"/>
    </source>
</evidence>
<protein>
    <submittedName>
        <fullName evidence="1">Uncharacterized protein</fullName>
    </submittedName>
</protein>
<organism evidence="1 2">
    <name type="scientific">Klebsiella pneumoniae</name>
    <dbReference type="NCBI Taxonomy" id="573"/>
    <lineage>
        <taxon>Bacteria</taxon>
        <taxon>Pseudomonadati</taxon>
        <taxon>Pseudomonadota</taxon>
        <taxon>Gammaproteobacteria</taxon>
        <taxon>Enterobacterales</taxon>
        <taxon>Enterobacteriaceae</taxon>
        <taxon>Klebsiella/Raoultella group</taxon>
        <taxon>Klebsiella</taxon>
        <taxon>Klebsiella pneumoniae complex</taxon>
    </lineage>
</organism>
<name>A0A378H427_KLEPN</name>
<accession>A0A378H427</accession>
<evidence type="ECO:0000313" key="1">
    <source>
        <dbReference type="EMBL" id="STX11901.1"/>
    </source>
</evidence>
<dbReference type="AlphaFoldDB" id="A0A378H427"/>
<dbReference type="EMBL" id="UGMG01000004">
    <property type="protein sequence ID" value="STX11901.1"/>
    <property type="molecule type" value="Genomic_DNA"/>
</dbReference>